<name>A0ABM9J0V1_9RALS</name>
<reference evidence="1 2" key="1">
    <citation type="submission" date="2023-07" db="EMBL/GenBank/DDBJ databases">
        <authorList>
            <person name="Peeters C."/>
        </authorList>
    </citation>
    <scope>NUCLEOTIDE SEQUENCE [LARGE SCALE GENOMIC DNA]</scope>
    <source>
        <strain evidence="1 2">LMG 7141</strain>
    </source>
</reference>
<dbReference type="InterPro" id="IPR005152">
    <property type="entry name" value="Lipase_secreted"/>
</dbReference>
<evidence type="ECO:0000313" key="1">
    <source>
        <dbReference type="EMBL" id="CAJ0778662.1"/>
    </source>
</evidence>
<comment type="caution">
    <text evidence="1">The sequence shown here is derived from an EMBL/GenBank/DDBJ whole genome shotgun (WGS) entry which is preliminary data.</text>
</comment>
<dbReference type="Proteomes" id="UP001189616">
    <property type="component" value="Unassembled WGS sequence"/>
</dbReference>
<dbReference type="EMBL" id="CATYWO010000001">
    <property type="protein sequence ID" value="CAJ0778662.1"/>
    <property type="molecule type" value="Genomic_DNA"/>
</dbReference>
<organism evidence="1 2">
    <name type="scientific">Ralstonia condita</name>
    <dbReference type="NCBI Taxonomy" id="3058600"/>
    <lineage>
        <taxon>Bacteria</taxon>
        <taxon>Pseudomonadati</taxon>
        <taxon>Pseudomonadota</taxon>
        <taxon>Betaproteobacteria</taxon>
        <taxon>Burkholderiales</taxon>
        <taxon>Burkholderiaceae</taxon>
        <taxon>Ralstonia</taxon>
    </lineage>
</organism>
<sequence>MHPVTTNSSRKSRAVWTLVRVVAATLIGCLGACGGGGSDGAQTATPLAVTVPFPPAPDNDPFYQQPNPLPNVPPGTILKSRSVTFAPVAGTPLPNAAWQLQFMSSDTDGRPIAAVATVVKPQSPAPGVAPLVAYQYAEDALGNQCAPSHTTTGFTGDRNSQAESSLPLVGLNTMGWTLVYPDHEGPSSSYAAGRLAGQITLDSIRAAEQFAPLGLDVHTPVGMWGYSGGAIATSWAASLQPRYAPELNIVGAASGGTPADVLGVLRNVDTNPAISAAFFSLILSAAEGVNRAYPQFLTPVLNARGQSAFTSLANGCVGDTSDGSLAPTGHFADYTTIPDPLNNPTVTAVGPLISLPSSGETPTINMFVYHSQTDELIPIAGADAMVSNWCAAGAHVNYYRDPVGGDHISYLVAGAPSALQYLSSRFAGGAPTVPAGTQTCN</sequence>
<dbReference type="Pfam" id="PF03583">
    <property type="entry name" value="LIP"/>
    <property type="match status" value="1"/>
</dbReference>
<dbReference type="Gene3D" id="1.10.260.130">
    <property type="match status" value="1"/>
</dbReference>
<dbReference type="InterPro" id="IPR029058">
    <property type="entry name" value="AB_hydrolase_fold"/>
</dbReference>
<keyword evidence="2" id="KW-1185">Reference proteome</keyword>
<protein>
    <submittedName>
        <fullName evidence="1">Inactive lipase</fullName>
    </submittedName>
</protein>
<accession>A0ABM9J0V1</accession>
<dbReference type="PANTHER" id="PTHR34853">
    <property type="match status" value="1"/>
</dbReference>
<dbReference type="SUPFAM" id="SSF53474">
    <property type="entry name" value="alpha/beta-Hydrolases"/>
    <property type="match status" value="1"/>
</dbReference>
<dbReference type="Gene3D" id="3.40.50.1820">
    <property type="entry name" value="alpha/beta hydrolase"/>
    <property type="match status" value="1"/>
</dbReference>
<gene>
    <name evidence="1" type="ORF">LMG7141_00783</name>
</gene>
<dbReference type="PIRSF" id="PIRSF029171">
    <property type="entry name" value="Esterase_LipA"/>
    <property type="match status" value="1"/>
</dbReference>
<evidence type="ECO:0000313" key="2">
    <source>
        <dbReference type="Proteomes" id="UP001189616"/>
    </source>
</evidence>
<dbReference type="PANTHER" id="PTHR34853:SF1">
    <property type="entry name" value="LIPASE 5"/>
    <property type="match status" value="1"/>
</dbReference>
<proteinExistence type="predicted"/>